<dbReference type="Pfam" id="PF12229">
    <property type="entry name" value="PG_binding_4"/>
    <property type="match status" value="1"/>
</dbReference>
<evidence type="ECO:0000256" key="1">
    <source>
        <dbReference type="SAM" id="MobiDB-lite"/>
    </source>
</evidence>
<organism evidence="3 4">
    <name type="scientific">Antribacter soli</name>
    <dbReference type="NCBI Taxonomy" id="2910976"/>
    <lineage>
        <taxon>Bacteria</taxon>
        <taxon>Bacillati</taxon>
        <taxon>Actinomycetota</taxon>
        <taxon>Actinomycetes</taxon>
        <taxon>Micrococcales</taxon>
        <taxon>Promicromonosporaceae</taxon>
        <taxon>Antribacter</taxon>
    </lineage>
</organism>
<evidence type="ECO:0000259" key="2">
    <source>
        <dbReference type="Pfam" id="PF12229"/>
    </source>
</evidence>
<dbReference type="AlphaFoldDB" id="A0AA41QFT8"/>
<sequence length="1040" mass="103035">MGQPTEREQALEPTSQDLPTQSTAGSASGSTVSDAPGQAAAPTASPTPAFPPKLSPTRPGATPARPEAPAASAADGGPGERPASTSPSTTASEATPAKTTAAPSSAPEPGAAPADKPATAASDTPAPQVAPVASPAAASPAAPSPAAPSASGPADKPVALADKPAAPADKPSAGSAPAAPPAPAAPSFAPTASGPAAPKSAPSSAAATPATSTPPTVPPTFAPTSSSAANPAASRPAAAASPPAPERPAATASAPAATPPASTVPAAGLASVTGAPTTGAPAAGAPAAGAPAAGLAPATGAPAAGAPGAAAAPDEVALLQAVVDTLAAPTATAPTPKVSYRPRVFAFDPADQTRSSHSPSEPGTAPSVPARATGPASATPVAVVGVVAPPDVPTVALPGSMPLAAPSEIPFHKPPTGFLPRITGAIPRIVRPLTGTIPLPWLTTGAAARSGSPQPVPGPPAVPGAQHVPPASPGLFGLSGDGAPSRAPKIALYAGVVAVVLLGGYATMAWAFGDKVPRETTVVGVALGGQTGPEAVQTLQEALAPRAVEPLQLTAGEASTTLDPAASGLAVDAEATVDELTGFSLSPARMWQHLFGGSEEELLLAVDQEKLDAAVAALTESMAVAPVDGTVVFADGAAAATPAVAGTTVVAEQAEEILTSQWLRRTGPFDLPVEQVQPEITQAETDAALAQAEQIVSGPVTVSVGGQNPELPSAALAGAASFAATDGTLQPSFDGAKLVEAIVDRTNDLLTEPDEAHFEFQGGQPVIVGGEQGTTLDPAALAEAVQTAALGDERSTTVELVERDPADSRAALEALGVKEVISSFDTPLTNDAVRTANLVRGAQMVTGTLVKPGETFSLIDALSPITVANGYVASGIVSNGEHTDGVGGGLSQMATTTYNAGFFAGFTDVEHHQHSYWFTRYPAGREATIFVGAKDMRFTNDSPYGALMQAWVANGRLYVQIWSTKHFRVETSASEKTNIVPTTPVQSSAEGCENYPGGEAGFRITNFRKVYTPDGKLVKDEADTHTYNPDNPKICVGSGG</sequence>
<dbReference type="Proteomes" id="UP001165405">
    <property type="component" value="Unassembled WGS sequence"/>
</dbReference>
<feature type="compositionally biased region" description="Basic and acidic residues" evidence="1">
    <location>
        <begin position="1"/>
        <end position="10"/>
    </location>
</feature>
<reference evidence="3" key="1">
    <citation type="submission" date="2022-01" db="EMBL/GenBank/DDBJ databases">
        <title>Antribacter sp. nov., isolated from Guizhou of China.</title>
        <authorList>
            <person name="Chengliang C."/>
            <person name="Ya Z."/>
        </authorList>
    </citation>
    <scope>NUCLEOTIDE SEQUENCE</scope>
    <source>
        <strain evidence="3">KLBMP 9083</strain>
    </source>
</reference>
<dbReference type="PANTHER" id="PTHR35788">
    <property type="entry name" value="EXPORTED PROTEIN-RELATED"/>
    <property type="match status" value="1"/>
</dbReference>
<feature type="compositionally biased region" description="Low complexity" evidence="1">
    <location>
        <begin position="185"/>
        <end position="214"/>
    </location>
</feature>
<feature type="region of interest" description="Disordered" evidence="1">
    <location>
        <begin position="350"/>
        <end position="375"/>
    </location>
</feature>
<proteinExistence type="predicted"/>
<feature type="compositionally biased region" description="Polar residues" evidence="1">
    <location>
        <begin position="352"/>
        <end position="361"/>
    </location>
</feature>
<dbReference type="RefSeq" id="WP_236090112.1">
    <property type="nucleotide sequence ID" value="NZ_JAKGSG010000041.1"/>
</dbReference>
<evidence type="ECO:0000313" key="3">
    <source>
        <dbReference type="EMBL" id="MCF4122318.1"/>
    </source>
</evidence>
<comment type="caution">
    <text evidence="3">The sequence shown here is derived from an EMBL/GenBank/DDBJ whole genome shotgun (WGS) entry which is preliminary data.</text>
</comment>
<feature type="compositionally biased region" description="Low complexity" evidence="1">
    <location>
        <begin position="22"/>
        <end position="47"/>
    </location>
</feature>
<accession>A0AA41QFT8</accession>
<feature type="compositionally biased region" description="Low complexity" evidence="1">
    <location>
        <begin position="222"/>
        <end position="310"/>
    </location>
</feature>
<feature type="compositionally biased region" description="Polar residues" evidence="1">
    <location>
        <begin position="12"/>
        <end position="21"/>
    </location>
</feature>
<feature type="domain" description="YoaR-like putative peptidoglycan binding" evidence="2">
    <location>
        <begin position="720"/>
        <end position="794"/>
    </location>
</feature>
<feature type="compositionally biased region" description="Low complexity" evidence="1">
    <location>
        <begin position="55"/>
        <end position="141"/>
    </location>
</feature>
<dbReference type="Pfam" id="PF04294">
    <property type="entry name" value="VanW"/>
    <property type="match status" value="1"/>
</dbReference>
<dbReference type="PANTHER" id="PTHR35788:SF1">
    <property type="entry name" value="EXPORTED PROTEIN"/>
    <property type="match status" value="1"/>
</dbReference>
<gene>
    <name evidence="3" type="ORF">L1785_15170</name>
</gene>
<dbReference type="InterPro" id="IPR022029">
    <property type="entry name" value="YoaR-like_PG-bd"/>
</dbReference>
<feature type="compositionally biased region" description="Low complexity" evidence="1">
    <location>
        <begin position="147"/>
        <end position="177"/>
    </location>
</feature>
<dbReference type="InterPro" id="IPR052913">
    <property type="entry name" value="Glycopeptide_resist_protein"/>
</dbReference>
<dbReference type="PRINTS" id="PR01217">
    <property type="entry name" value="PRICHEXTENSN"/>
</dbReference>
<name>A0AA41QFT8_9MICO</name>
<dbReference type="InterPro" id="IPR007391">
    <property type="entry name" value="Vancomycin_resist_VanW"/>
</dbReference>
<protein>
    <submittedName>
        <fullName evidence="3">VanW family protein</fullName>
    </submittedName>
</protein>
<keyword evidence="4" id="KW-1185">Reference proteome</keyword>
<dbReference type="EMBL" id="JAKGSG010000041">
    <property type="protein sequence ID" value="MCF4122318.1"/>
    <property type="molecule type" value="Genomic_DNA"/>
</dbReference>
<evidence type="ECO:0000313" key="4">
    <source>
        <dbReference type="Proteomes" id="UP001165405"/>
    </source>
</evidence>
<feature type="region of interest" description="Disordered" evidence="1">
    <location>
        <begin position="1"/>
        <end position="310"/>
    </location>
</feature>